<proteinExistence type="predicted"/>
<organism evidence="1 2">
    <name type="scientific">Rhodococcus pyridinivorans</name>
    <dbReference type="NCBI Taxonomy" id="103816"/>
    <lineage>
        <taxon>Bacteria</taxon>
        <taxon>Bacillati</taxon>
        <taxon>Actinomycetota</taxon>
        <taxon>Actinomycetes</taxon>
        <taxon>Mycobacteriales</taxon>
        <taxon>Nocardiaceae</taxon>
        <taxon>Rhodococcus</taxon>
    </lineage>
</organism>
<dbReference type="Proteomes" id="UP000593818">
    <property type="component" value="Chromosome"/>
</dbReference>
<sequence length="129" mass="14568">MNAIDMPELRPIFDALRRGTQRSRIRLLVVVCGGPGAHRLLEVFPTASGPVALWEQHSRWEMHDGEIVEYDPPKRAWIAEAVPEQDEDGDVVGPLFTPSCRCTRQPDIDWLRIRSALDSGRRRIVASAL</sequence>
<evidence type="ECO:0000313" key="1">
    <source>
        <dbReference type="EMBL" id="QOW00625.1"/>
    </source>
</evidence>
<dbReference type="AlphaFoldDB" id="A0A7M2XRZ9"/>
<evidence type="ECO:0000313" key="2">
    <source>
        <dbReference type="Proteomes" id="UP000593818"/>
    </source>
</evidence>
<gene>
    <name evidence="1" type="ORF">INP59_10070</name>
</gene>
<protein>
    <submittedName>
        <fullName evidence="1">Uncharacterized protein</fullName>
    </submittedName>
</protein>
<accession>A0A7M2XRZ9</accession>
<keyword evidence="2" id="KW-1185">Reference proteome</keyword>
<dbReference type="RefSeq" id="WP_193903647.1">
    <property type="nucleotide sequence ID" value="NZ_CP063450.1"/>
</dbReference>
<dbReference type="EMBL" id="CP063450">
    <property type="protein sequence ID" value="QOW00625.1"/>
    <property type="molecule type" value="Genomic_DNA"/>
</dbReference>
<reference evidence="1 2" key="1">
    <citation type="submission" date="2020-10" db="EMBL/GenBank/DDBJ databases">
        <title>Whole genome sequence of oil-degrading bacteria Rhodococcus pyridinivorans strain 5Ap.</title>
        <authorList>
            <person name="Akhremchuk A.E."/>
            <person name="Valentovich L.N."/>
            <person name="Charniauskaya M.I."/>
            <person name="Bukliarevich H.A."/>
            <person name="Titok M.A."/>
        </authorList>
    </citation>
    <scope>NUCLEOTIDE SEQUENCE [LARGE SCALE GENOMIC DNA]</scope>
    <source>
        <strain evidence="1 2">5Ap</strain>
    </source>
</reference>
<name>A0A7M2XRZ9_9NOCA</name>